<reference evidence="8 9" key="1">
    <citation type="submission" date="2016-10" db="EMBL/GenBank/DDBJ databases">
        <authorList>
            <person name="de Groot N.N."/>
        </authorList>
    </citation>
    <scope>NUCLEOTIDE SEQUENCE [LARGE SCALE GENOMIC DNA]</scope>
    <source>
        <strain evidence="9">L7-484,KACC 16230,DSM 25025</strain>
    </source>
</reference>
<dbReference type="Proteomes" id="UP000198793">
    <property type="component" value="Unassembled WGS sequence"/>
</dbReference>
<keyword evidence="3 6" id="KW-0812">Transmembrane</keyword>
<dbReference type="OrthoDB" id="9806889at2"/>
<feature type="transmembrane region" description="Helical" evidence="6">
    <location>
        <begin position="273"/>
        <end position="290"/>
    </location>
</feature>
<sequence length="312" mass="33751">MKRFVTHPYAVLTFTALIWGANAVAGKLAVGHVSPMVLTMLRWLIAGLLLLPIARPHLERDWARIRQHKRLYLFLGTAGFTGFNALFYLALQFTSTIHVAIVQAAMPLFVFAGSFLLFRARVTSLQLAGFALTLIGVLVTTAHGEPSTLLHLVLNRGDVLALVAVGIFGLYTVIVTRRPPVHWSSNLLALCVVAFVASLPLLAVESAFGATRWPDAQGWSLVVFSAVMPSIVSQALYIRGIEMIGANRANLFTNATPIFAALLAVLLLGEPLFPYHLAALALVFAGIVLAERGKRSERIASHPKTPVSQDAA</sequence>
<dbReference type="Pfam" id="PF00892">
    <property type="entry name" value="EamA"/>
    <property type="match status" value="2"/>
</dbReference>
<evidence type="ECO:0000313" key="9">
    <source>
        <dbReference type="Proteomes" id="UP000198793"/>
    </source>
</evidence>
<feature type="transmembrane region" description="Helical" evidence="6">
    <location>
        <begin position="216"/>
        <end position="237"/>
    </location>
</feature>
<evidence type="ECO:0000256" key="5">
    <source>
        <dbReference type="ARBA" id="ARBA00023136"/>
    </source>
</evidence>
<dbReference type="AlphaFoldDB" id="A0A1H0CJM8"/>
<feature type="domain" description="EamA" evidence="7">
    <location>
        <begin position="156"/>
        <end position="289"/>
    </location>
</feature>
<dbReference type="PANTHER" id="PTHR32322:SF2">
    <property type="entry name" value="EAMA DOMAIN-CONTAINING PROTEIN"/>
    <property type="match status" value="1"/>
</dbReference>
<evidence type="ECO:0000313" key="8">
    <source>
        <dbReference type="EMBL" id="SDN58060.1"/>
    </source>
</evidence>
<feature type="domain" description="EamA" evidence="7">
    <location>
        <begin position="14"/>
        <end position="141"/>
    </location>
</feature>
<feature type="transmembrane region" description="Helical" evidence="6">
    <location>
        <begin position="249"/>
        <end position="267"/>
    </location>
</feature>
<feature type="transmembrane region" description="Helical" evidence="6">
    <location>
        <begin position="97"/>
        <end position="118"/>
    </location>
</feature>
<feature type="transmembrane region" description="Helical" evidence="6">
    <location>
        <begin position="159"/>
        <end position="175"/>
    </location>
</feature>
<keyword evidence="4 6" id="KW-1133">Transmembrane helix</keyword>
<name>A0A1H0CJM8_9HYPH</name>
<evidence type="ECO:0000256" key="2">
    <source>
        <dbReference type="ARBA" id="ARBA00007362"/>
    </source>
</evidence>
<dbReference type="PANTHER" id="PTHR32322">
    <property type="entry name" value="INNER MEMBRANE TRANSPORTER"/>
    <property type="match status" value="1"/>
</dbReference>
<keyword evidence="5 6" id="KW-0472">Membrane</keyword>
<accession>A0A1H0CJM8</accession>
<dbReference type="SUPFAM" id="SSF103481">
    <property type="entry name" value="Multidrug resistance efflux transporter EmrE"/>
    <property type="match status" value="2"/>
</dbReference>
<dbReference type="InterPro" id="IPR037185">
    <property type="entry name" value="EmrE-like"/>
</dbReference>
<dbReference type="InterPro" id="IPR050638">
    <property type="entry name" value="AA-Vitamin_Transporters"/>
</dbReference>
<dbReference type="EMBL" id="FNIT01000001">
    <property type="protein sequence ID" value="SDN58060.1"/>
    <property type="molecule type" value="Genomic_DNA"/>
</dbReference>
<evidence type="ECO:0000256" key="4">
    <source>
        <dbReference type="ARBA" id="ARBA00022989"/>
    </source>
</evidence>
<keyword evidence="9" id="KW-1185">Reference proteome</keyword>
<dbReference type="InterPro" id="IPR000620">
    <property type="entry name" value="EamA_dom"/>
</dbReference>
<proteinExistence type="inferred from homology"/>
<evidence type="ECO:0000256" key="3">
    <source>
        <dbReference type="ARBA" id="ARBA00022692"/>
    </source>
</evidence>
<comment type="subcellular location">
    <subcellularLocation>
        <location evidence="1">Membrane</location>
        <topology evidence="1">Multi-pass membrane protein</topology>
    </subcellularLocation>
</comment>
<organism evidence="8 9">
    <name type="scientific">Aureimonas jatrophae</name>
    <dbReference type="NCBI Taxonomy" id="1166073"/>
    <lineage>
        <taxon>Bacteria</taxon>
        <taxon>Pseudomonadati</taxon>
        <taxon>Pseudomonadota</taxon>
        <taxon>Alphaproteobacteria</taxon>
        <taxon>Hyphomicrobiales</taxon>
        <taxon>Aurantimonadaceae</taxon>
        <taxon>Aureimonas</taxon>
    </lineage>
</organism>
<comment type="similarity">
    <text evidence="2">Belongs to the EamA transporter family.</text>
</comment>
<gene>
    <name evidence="8" type="ORF">SAMN05192530_101337</name>
</gene>
<dbReference type="RefSeq" id="WP_090667929.1">
    <property type="nucleotide sequence ID" value="NZ_FNIT01000001.1"/>
</dbReference>
<evidence type="ECO:0000256" key="6">
    <source>
        <dbReference type="SAM" id="Phobius"/>
    </source>
</evidence>
<evidence type="ECO:0000256" key="1">
    <source>
        <dbReference type="ARBA" id="ARBA00004141"/>
    </source>
</evidence>
<feature type="transmembrane region" description="Helical" evidence="6">
    <location>
        <begin position="71"/>
        <end position="91"/>
    </location>
</feature>
<protein>
    <submittedName>
        <fullName evidence="8">Permease of the drug/metabolite transporter (DMT) superfamily</fullName>
    </submittedName>
</protein>
<dbReference type="GO" id="GO:0016020">
    <property type="term" value="C:membrane"/>
    <property type="evidence" value="ECO:0007669"/>
    <property type="project" value="UniProtKB-SubCell"/>
</dbReference>
<evidence type="ECO:0000259" key="7">
    <source>
        <dbReference type="Pfam" id="PF00892"/>
    </source>
</evidence>
<feature type="transmembrane region" description="Helical" evidence="6">
    <location>
        <begin position="33"/>
        <end position="51"/>
    </location>
</feature>
<feature type="transmembrane region" description="Helical" evidence="6">
    <location>
        <begin position="125"/>
        <end position="144"/>
    </location>
</feature>
<feature type="transmembrane region" description="Helical" evidence="6">
    <location>
        <begin position="187"/>
        <end position="204"/>
    </location>
</feature>